<sequence>MNHGDVLVIGGTSDARAICQQLDAADVRYTLSVATPTGERLAGDIRGQIRCGRMEWQQMAEWLRAQRTRWVIDASTLRRGGQPEYCARLRQRRGSAQPLSKAGAAERSAPSVTSRGRRSERGCAVARRLGERILLTTGSKDLAAWRAGLAEKTLLARVLPVPEVVQHCSDLGFGRRGDLRPLRAVQRRI</sequence>
<organism evidence="5">
    <name type="scientific">Klebsiella pneumoniae</name>
    <dbReference type="NCBI Taxonomy" id="573"/>
    <lineage>
        <taxon>Bacteria</taxon>
        <taxon>Pseudomonadati</taxon>
        <taxon>Pseudomonadota</taxon>
        <taxon>Gammaproteobacteria</taxon>
        <taxon>Enterobacterales</taxon>
        <taxon>Enterobacteriaceae</taxon>
        <taxon>Klebsiella/Raoultella group</taxon>
        <taxon>Klebsiella</taxon>
        <taxon>Klebsiella pneumoniae complex</taxon>
    </lineage>
</organism>
<dbReference type="GO" id="GO:0009236">
    <property type="term" value="P:cobalamin biosynthetic process"/>
    <property type="evidence" value="ECO:0007669"/>
    <property type="project" value="UniProtKB-UniPathway"/>
</dbReference>
<accession>A0A4P0YF53</accession>
<evidence type="ECO:0000313" key="5">
    <source>
        <dbReference type="EMBL" id="VTM58927.1"/>
    </source>
</evidence>
<keyword evidence="2" id="KW-0169">Cobalamin biosynthesis</keyword>
<dbReference type="GO" id="GO:0016994">
    <property type="term" value="F:precorrin-6A reductase activity"/>
    <property type="evidence" value="ECO:0007669"/>
    <property type="project" value="InterPro"/>
</dbReference>
<evidence type="ECO:0000256" key="4">
    <source>
        <dbReference type="SAM" id="MobiDB-lite"/>
    </source>
</evidence>
<keyword evidence="3" id="KW-0560">Oxidoreductase</keyword>
<evidence type="ECO:0000256" key="2">
    <source>
        <dbReference type="ARBA" id="ARBA00022573"/>
    </source>
</evidence>
<dbReference type="PANTHER" id="PTHR36925:SF1">
    <property type="entry name" value="COBALT-PRECORRIN-6A REDUCTASE"/>
    <property type="match status" value="1"/>
</dbReference>
<dbReference type="Proteomes" id="UP000507695">
    <property type="component" value="Unassembled WGS sequence"/>
</dbReference>
<dbReference type="Pfam" id="PF02571">
    <property type="entry name" value="CbiJ"/>
    <property type="match status" value="2"/>
</dbReference>
<dbReference type="UniPathway" id="UPA00148"/>
<dbReference type="PROSITE" id="PS51014">
    <property type="entry name" value="COBK_CBIJ"/>
    <property type="match status" value="1"/>
</dbReference>
<evidence type="ECO:0000256" key="3">
    <source>
        <dbReference type="ARBA" id="ARBA00023002"/>
    </source>
</evidence>
<gene>
    <name evidence="5" type="ORF">NCTC9183_05795</name>
</gene>
<proteinExistence type="predicted"/>
<comment type="pathway">
    <text evidence="1">Cofactor biosynthesis; adenosylcobalamin biosynthesis.</text>
</comment>
<protein>
    <submittedName>
        <fullName evidence="5">Cobalt-precorrin-6x reductase</fullName>
    </submittedName>
</protein>
<dbReference type="PANTHER" id="PTHR36925">
    <property type="entry name" value="COBALT-PRECORRIN-6A REDUCTASE"/>
    <property type="match status" value="1"/>
</dbReference>
<dbReference type="EMBL" id="CABDVL010000003">
    <property type="protein sequence ID" value="VTM58927.1"/>
    <property type="molecule type" value="Genomic_DNA"/>
</dbReference>
<name>A0A4P0YF53_KLEPN</name>
<dbReference type="AlphaFoldDB" id="A0A4P0YF53"/>
<feature type="region of interest" description="Disordered" evidence="4">
    <location>
        <begin position="94"/>
        <end position="120"/>
    </location>
</feature>
<evidence type="ECO:0000256" key="1">
    <source>
        <dbReference type="ARBA" id="ARBA00004953"/>
    </source>
</evidence>
<dbReference type="InterPro" id="IPR003723">
    <property type="entry name" value="Precorrin-6x_reduct"/>
</dbReference>
<reference evidence="5" key="1">
    <citation type="submission" date="2019-04" db="EMBL/GenBank/DDBJ databases">
        <authorList>
            <consortium name="Pathogen Informatics"/>
        </authorList>
    </citation>
    <scope>NUCLEOTIDE SEQUENCE</scope>
    <source>
        <strain evidence="5">NCTC9183</strain>
    </source>
</reference>